<evidence type="ECO:0000256" key="1">
    <source>
        <dbReference type="SAM" id="SignalP"/>
    </source>
</evidence>
<dbReference type="KEGG" id="lak:106171142"/>
<keyword evidence="1" id="KW-0732">Signal</keyword>
<keyword evidence="2" id="KW-1185">Reference proteome</keyword>
<dbReference type="RefSeq" id="XP_013406755.1">
    <property type="nucleotide sequence ID" value="XM_013551301.2"/>
</dbReference>
<reference evidence="3" key="1">
    <citation type="submission" date="2025-08" db="UniProtKB">
        <authorList>
            <consortium name="RefSeq"/>
        </authorList>
    </citation>
    <scope>IDENTIFICATION</scope>
    <source>
        <tissue evidence="3">Gonads</tissue>
    </source>
</reference>
<dbReference type="AlphaFoldDB" id="A0A1S3J8M9"/>
<feature type="chain" id="PRO_5010171665" evidence="1">
    <location>
        <begin position="19"/>
        <end position="230"/>
    </location>
</feature>
<gene>
    <name evidence="3" type="primary">LOC106171142</name>
</gene>
<dbReference type="InParanoid" id="A0A1S3J8M9"/>
<name>A0A1S3J8M9_LINAN</name>
<evidence type="ECO:0000313" key="3">
    <source>
        <dbReference type="RefSeq" id="XP_013406755.1"/>
    </source>
</evidence>
<organism evidence="2 3">
    <name type="scientific">Lingula anatina</name>
    <name type="common">Brachiopod</name>
    <name type="synonym">Lingula unguis</name>
    <dbReference type="NCBI Taxonomy" id="7574"/>
    <lineage>
        <taxon>Eukaryota</taxon>
        <taxon>Metazoa</taxon>
        <taxon>Spiralia</taxon>
        <taxon>Lophotrochozoa</taxon>
        <taxon>Brachiopoda</taxon>
        <taxon>Linguliformea</taxon>
        <taxon>Lingulata</taxon>
        <taxon>Lingulida</taxon>
        <taxon>Linguloidea</taxon>
        <taxon>Lingulidae</taxon>
        <taxon>Lingula</taxon>
    </lineage>
</organism>
<dbReference type="GeneID" id="106171142"/>
<proteinExistence type="predicted"/>
<protein>
    <submittedName>
        <fullName evidence="3">Uncharacterized protein LOC106171142</fullName>
    </submittedName>
</protein>
<accession>A0A1S3J8M9</accession>
<evidence type="ECO:0000313" key="2">
    <source>
        <dbReference type="Proteomes" id="UP000085678"/>
    </source>
</evidence>
<sequence>MRFIYITALMVLSTLTYSYVTTQATSATENLRNLLNKRIPVSNRYPPTTTGTETREDLVAVSSNSCPVTTCSADGGAQKVSDLEALLPGFFQTRRQLERYSKTNGISRSLFRSYEEANEALKSNTAHISKRAVQSEDTCCPAYEFYLAPSTLVLKSGITIYPVQDVSGGNYQVLSIAHCHNEPGGCSGTCQNTTSTQPLLVHCVWPVVCQSGCSTTFYHAELDSGCICVE</sequence>
<dbReference type="Proteomes" id="UP000085678">
    <property type="component" value="Unplaced"/>
</dbReference>
<feature type="signal peptide" evidence="1">
    <location>
        <begin position="1"/>
        <end position="18"/>
    </location>
</feature>